<dbReference type="AlphaFoldDB" id="A0A2S7K2L4"/>
<comment type="caution">
    <text evidence="2">The sequence shown here is derived from an EMBL/GenBank/DDBJ whole genome shotgun (WGS) entry which is preliminary data.</text>
</comment>
<name>A0A2S7K2L4_9PROT</name>
<evidence type="ECO:0000313" key="3">
    <source>
        <dbReference type="Proteomes" id="UP000239504"/>
    </source>
</evidence>
<accession>A0A2S7K2L4</accession>
<feature type="region of interest" description="Disordered" evidence="1">
    <location>
        <begin position="1"/>
        <end position="21"/>
    </location>
</feature>
<protein>
    <submittedName>
        <fullName evidence="2">Uncharacterized protein</fullName>
    </submittedName>
</protein>
<keyword evidence="3" id="KW-1185">Reference proteome</keyword>
<gene>
    <name evidence="2" type="ORF">CW354_14685</name>
</gene>
<sequence length="610" mass="67899">MSLAIAAPVEGACPTRPEPDDGEDYEALLDEIYAIGHVYETELSVGGQHVWRLRRRSAEHRPDRLLSLLGSLKPRLEEMQSYFTRPPSRPVLLIETRLDIFGSTMAFTDCASPGAEGDAAEESGDEEDEKVELAKHFVSELEGEADSDWADELRDLPEGLCLIVVFPDRIENDRERRFVLAHEWMHAMQSGFYTRRENELHWWVEGSAEWLAHKVVEGTTERDRWIEEFFMRQKSCSLTQHSYDAQPFFFWGEQAFNADWVFSVGLGGDEYLTRPERAAEILPPERWLDWAIAQADQTITMPDGRPLPAQAEAEPLALTKACDAVIEGPPLSVQLREISLPRGGVPKLQIDAGDAQFAIRGRDDEDWRRVSGAAEIDMPAPPIKVAAIMPSGENLNARLSMGASGATNCACQIGAWMEQPTPDEEAEDPLSGALEALDAARGMVPPDQMDDFLATERKLRAANAKDRFRFRGAIPAIFDELEGDVETVYDQDGPIVTIQAGGTFTIDDPHTIRGGDTTIRYYKYRPYGRWRIEDGVLKIDIEGLLIDGFVTSGPDYEPKRIKAENEGFGAASYVGGGGDWTMACEASGMTLTSTRVRDPDRSDQAVLVKQ</sequence>
<reference evidence="2 3" key="1">
    <citation type="submission" date="2017-12" db="EMBL/GenBank/DDBJ databases">
        <authorList>
            <person name="Hurst M.R.H."/>
        </authorList>
    </citation>
    <scope>NUCLEOTIDE SEQUENCE [LARGE SCALE GENOMIC DNA]</scope>
    <source>
        <strain evidence="2 3">SY-3-19</strain>
    </source>
</reference>
<evidence type="ECO:0000256" key="1">
    <source>
        <dbReference type="SAM" id="MobiDB-lite"/>
    </source>
</evidence>
<dbReference type="Proteomes" id="UP000239504">
    <property type="component" value="Unassembled WGS sequence"/>
</dbReference>
<evidence type="ECO:0000313" key="2">
    <source>
        <dbReference type="EMBL" id="PQA86733.1"/>
    </source>
</evidence>
<organism evidence="2 3">
    <name type="scientific">Hyphococcus luteus</name>
    <dbReference type="NCBI Taxonomy" id="2058213"/>
    <lineage>
        <taxon>Bacteria</taxon>
        <taxon>Pseudomonadati</taxon>
        <taxon>Pseudomonadota</taxon>
        <taxon>Alphaproteobacteria</taxon>
        <taxon>Parvularculales</taxon>
        <taxon>Parvularculaceae</taxon>
        <taxon>Hyphococcus</taxon>
    </lineage>
</organism>
<proteinExistence type="predicted"/>
<dbReference type="OrthoDB" id="7315717at2"/>
<dbReference type="EMBL" id="PJCH01000011">
    <property type="protein sequence ID" value="PQA86733.1"/>
    <property type="molecule type" value="Genomic_DNA"/>
</dbReference>
<dbReference type="RefSeq" id="WP_104830851.1">
    <property type="nucleotide sequence ID" value="NZ_PJCH01000011.1"/>
</dbReference>